<evidence type="ECO:0000256" key="2">
    <source>
        <dbReference type="ARBA" id="ARBA00023015"/>
    </source>
</evidence>
<keyword evidence="5" id="KW-1133">Transmembrane helix</keyword>
<evidence type="ECO:0000256" key="4">
    <source>
        <dbReference type="PROSITE-ProRule" id="PRU00169"/>
    </source>
</evidence>
<evidence type="ECO:0000313" key="8">
    <source>
        <dbReference type="Proteomes" id="UP000030645"/>
    </source>
</evidence>
<name>W9RIG2_9ROSA</name>
<dbReference type="PANTHER" id="PTHR43874">
    <property type="entry name" value="TWO-COMPONENT RESPONSE REGULATOR"/>
    <property type="match status" value="1"/>
</dbReference>
<dbReference type="SUPFAM" id="SSF52172">
    <property type="entry name" value="CheY-like"/>
    <property type="match status" value="1"/>
</dbReference>
<evidence type="ECO:0000256" key="5">
    <source>
        <dbReference type="SAM" id="Phobius"/>
    </source>
</evidence>
<dbReference type="STRING" id="981085.W9RIG2"/>
<dbReference type="InterPro" id="IPR045279">
    <property type="entry name" value="ARR-like"/>
</dbReference>
<reference evidence="8" key="1">
    <citation type="submission" date="2013-01" db="EMBL/GenBank/DDBJ databases">
        <title>Draft Genome Sequence of a Mulberry Tree, Morus notabilis C.K. Schneid.</title>
        <authorList>
            <person name="He N."/>
            <person name="Zhao S."/>
        </authorList>
    </citation>
    <scope>NUCLEOTIDE SEQUENCE</scope>
</reference>
<dbReference type="InterPro" id="IPR001789">
    <property type="entry name" value="Sig_transdc_resp-reg_receiver"/>
</dbReference>
<dbReference type="GO" id="GO:0000160">
    <property type="term" value="P:phosphorelay signal transduction system"/>
    <property type="evidence" value="ECO:0007669"/>
    <property type="project" value="UniProtKB-KW"/>
</dbReference>
<protein>
    <submittedName>
        <fullName evidence="7">Two-component response regulator</fullName>
    </submittedName>
</protein>
<comment type="caution">
    <text evidence="4">Lacks conserved residue(s) required for the propagation of feature annotation.</text>
</comment>
<keyword evidence="1" id="KW-0902">Two-component regulatory system</keyword>
<dbReference type="GO" id="GO:0009736">
    <property type="term" value="P:cytokinin-activated signaling pathway"/>
    <property type="evidence" value="ECO:0007669"/>
    <property type="project" value="InterPro"/>
</dbReference>
<dbReference type="AlphaFoldDB" id="W9RIG2"/>
<accession>W9RIG2</accession>
<proteinExistence type="predicted"/>
<keyword evidence="5" id="KW-0472">Membrane</keyword>
<dbReference type="InterPro" id="IPR011006">
    <property type="entry name" value="CheY-like_superfamily"/>
</dbReference>
<organism evidence="7 8">
    <name type="scientific">Morus notabilis</name>
    <dbReference type="NCBI Taxonomy" id="981085"/>
    <lineage>
        <taxon>Eukaryota</taxon>
        <taxon>Viridiplantae</taxon>
        <taxon>Streptophyta</taxon>
        <taxon>Embryophyta</taxon>
        <taxon>Tracheophyta</taxon>
        <taxon>Spermatophyta</taxon>
        <taxon>Magnoliopsida</taxon>
        <taxon>eudicotyledons</taxon>
        <taxon>Gunneridae</taxon>
        <taxon>Pentapetalae</taxon>
        <taxon>rosids</taxon>
        <taxon>fabids</taxon>
        <taxon>Rosales</taxon>
        <taxon>Moraceae</taxon>
        <taxon>Moreae</taxon>
        <taxon>Morus</taxon>
    </lineage>
</organism>
<sequence>MDGDGFLPGEFPAGLRVLLVDGDPISLVIVKKLLRTSLYEGHILQLFLQNATEQKRLCPCLERRKMGLILLCVMFTCLAWIGLKFLDCVEREMDIPVIILSADEGDDDLLKSVIHGTSAFYVKPVCPRLVQSISEHVFRKKVKEWRALNKSTLPSEHFQIMGQICSKDIDTV</sequence>
<gene>
    <name evidence="7" type="ORF">L484_018004</name>
</gene>
<dbReference type="EMBL" id="KE345083">
    <property type="protein sequence ID" value="EXB93620.1"/>
    <property type="molecule type" value="Genomic_DNA"/>
</dbReference>
<dbReference type="PANTHER" id="PTHR43874:SF67">
    <property type="entry name" value="TWO-COMPONENT RESPONSE REGULATOR ARR2"/>
    <property type="match status" value="1"/>
</dbReference>
<keyword evidence="8" id="KW-1185">Reference proteome</keyword>
<keyword evidence="2" id="KW-0805">Transcription regulation</keyword>
<feature type="domain" description="Response regulatory" evidence="6">
    <location>
        <begin position="16"/>
        <end position="138"/>
    </location>
</feature>
<evidence type="ECO:0000256" key="3">
    <source>
        <dbReference type="ARBA" id="ARBA00023163"/>
    </source>
</evidence>
<dbReference type="eggNOG" id="KOG1601">
    <property type="taxonomic scope" value="Eukaryota"/>
</dbReference>
<evidence type="ECO:0000256" key="1">
    <source>
        <dbReference type="ARBA" id="ARBA00023012"/>
    </source>
</evidence>
<feature type="transmembrane region" description="Helical" evidence="5">
    <location>
        <begin position="66"/>
        <end position="86"/>
    </location>
</feature>
<dbReference type="Proteomes" id="UP000030645">
    <property type="component" value="Unassembled WGS sequence"/>
</dbReference>
<keyword evidence="3" id="KW-0804">Transcription</keyword>
<evidence type="ECO:0000313" key="7">
    <source>
        <dbReference type="EMBL" id="EXB93620.1"/>
    </source>
</evidence>
<evidence type="ECO:0000259" key="6">
    <source>
        <dbReference type="PROSITE" id="PS50110"/>
    </source>
</evidence>
<keyword evidence="5" id="KW-0812">Transmembrane</keyword>
<dbReference type="PROSITE" id="PS50110">
    <property type="entry name" value="RESPONSE_REGULATORY"/>
    <property type="match status" value="1"/>
</dbReference>
<dbReference type="Gene3D" id="3.40.50.2300">
    <property type="match status" value="1"/>
</dbReference>